<evidence type="ECO:0000313" key="1">
    <source>
        <dbReference type="EMBL" id="GGH71054.1"/>
    </source>
</evidence>
<protein>
    <recommendedName>
        <fullName evidence="3">DUF3139 domain-containing protein</fullName>
    </recommendedName>
</protein>
<comment type="caution">
    <text evidence="1">The sequence shown here is derived from an EMBL/GenBank/DDBJ whole genome shotgun (WGS) entry which is preliminary data.</text>
</comment>
<sequence length="134" mass="15544">MSMYRRHWALLSLLGVIAIAVTISFIRYEPIRYVEAEETKASPAMAERIRTEGAEDQLLLLEDEGWTYAYYRRPEGLYERVNIQVIDSGTFYKVKAIVDYAHNEQFIDTDSLVRFKNESGKKIEIGKTEGPWDS</sequence>
<accession>A0ABQ1ZM48</accession>
<evidence type="ECO:0000313" key="2">
    <source>
        <dbReference type="Proteomes" id="UP000605427"/>
    </source>
</evidence>
<proteinExistence type="predicted"/>
<keyword evidence="2" id="KW-1185">Reference proteome</keyword>
<dbReference type="EMBL" id="BMDD01000001">
    <property type="protein sequence ID" value="GGH71054.1"/>
    <property type="molecule type" value="Genomic_DNA"/>
</dbReference>
<evidence type="ECO:0008006" key="3">
    <source>
        <dbReference type="Google" id="ProtNLM"/>
    </source>
</evidence>
<name>A0ABQ1ZM48_9BACL</name>
<dbReference type="Proteomes" id="UP000605427">
    <property type="component" value="Unassembled WGS sequence"/>
</dbReference>
<dbReference type="RefSeq" id="WP_172239313.1">
    <property type="nucleotide sequence ID" value="NZ_BMDD01000001.1"/>
</dbReference>
<gene>
    <name evidence="1" type="ORF">GCM10007362_07790</name>
</gene>
<reference evidence="2" key="1">
    <citation type="journal article" date="2019" name="Int. J. Syst. Evol. Microbiol.">
        <title>The Global Catalogue of Microorganisms (GCM) 10K type strain sequencing project: providing services to taxonomists for standard genome sequencing and annotation.</title>
        <authorList>
            <consortium name="The Broad Institute Genomics Platform"/>
            <consortium name="The Broad Institute Genome Sequencing Center for Infectious Disease"/>
            <person name="Wu L."/>
            <person name="Ma J."/>
        </authorList>
    </citation>
    <scope>NUCLEOTIDE SEQUENCE [LARGE SCALE GENOMIC DNA]</scope>
    <source>
        <strain evidence="2">CCM 8702</strain>
    </source>
</reference>
<organism evidence="1 2">
    <name type="scientific">Saccharibacillus endophyticus</name>
    <dbReference type="NCBI Taxonomy" id="2060666"/>
    <lineage>
        <taxon>Bacteria</taxon>
        <taxon>Bacillati</taxon>
        <taxon>Bacillota</taxon>
        <taxon>Bacilli</taxon>
        <taxon>Bacillales</taxon>
        <taxon>Paenibacillaceae</taxon>
        <taxon>Saccharibacillus</taxon>
    </lineage>
</organism>